<evidence type="ECO:0000313" key="2">
    <source>
        <dbReference type="Proteomes" id="UP000256964"/>
    </source>
</evidence>
<dbReference type="OrthoDB" id="2753930at2759"/>
<dbReference type="Proteomes" id="UP000256964">
    <property type="component" value="Unassembled WGS sequence"/>
</dbReference>
<accession>A0A371D4V6</accession>
<dbReference type="STRING" id="139420.A0A371D4V6"/>
<dbReference type="EMBL" id="KZ857418">
    <property type="protein sequence ID" value="RDX47573.1"/>
    <property type="molecule type" value="Genomic_DNA"/>
</dbReference>
<evidence type="ECO:0000313" key="1">
    <source>
        <dbReference type="EMBL" id="RDX47573.1"/>
    </source>
</evidence>
<sequence length="431" mass="49301">MHHLALNIPDIMIGLFTGTFRCATSDSVHDWPWAVLFSEWMWEQHGEHVASMSLFLPSSFDRTPRNIAAKINSGYKAWEHMYHFYVLLPGLLYAIMDDEFYGHYCKLVAGARAALLVESPDEFRPLAHKLLIEFVEDFERLYYRRRLDRLHFCRHSIHQLLHLMPETFLRGPLWLISQWPMENAIGNLTREIGSDSLPYANFAERALRRCQVCALVAMFPALGQIEKLPKDAIELGNDYVLLAWGKAARATELPPDEAAALVTYLRGCNIVWARLRLPNGQIARTAFGECKGEARGKPVHRSRMVKLRGDTFAEVKYFFRLKTKDANGVERTASLAMVADYTPPDPAILKKTHGVLMVCRYEGGHSRRVVDAKEILTVVGMCWLRPKPVELYHPRAAELYHDRYFVAQKLGFDMTWIGRVQDPIVDDGADA</sequence>
<name>A0A371D4V6_9APHY</name>
<dbReference type="AlphaFoldDB" id="A0A371D4V6"/>
<organism evidence="1 2">
    <name type="scientific">Lentinus brumalis</name>
    <dbReference type="NCBI Taxonomy" id="2498619"/>
    <lineage>
        <taxon>Eukaryota</taxon>
        <taxon>Fungi</taxon>
        <taxon>Dikarya</taxon>
        <taxon>Basidiomycota</taxon>
        <taxon>Agaricomycotina</taxon>
        <taxon>Agaricomycetes</taxon>
        <taxon>Polyporales</taxon>
        <taxon>Polyporaceae</taxon>
        <taxon>Lentinus</taxon>
    </lineage>
</organism>
<reference evidence="1 2" key="1">
    <citation type="journal article" date="2018" name="Biotechnol. Biofuels">
        <title>Integrative visual omics of the white-rot fungus Polyporus brumalis exposes the biotechnological potential of its oxidative enzymes for delignifying raw plant biomass.</title>
        <authorList>
            <person name="Miyauchi S."/>
            <person name="Rancon A."/>
            <person name="Drula E."/>
            <person name="Hage H."/>
            <person name="Chaduli D."/>
            <person name="Favel A."/>
            <person name="Grisel S."/>
            <person name="Henrissat B."/>
            <person name="Herpoel-Gimbert I."/>
            <person name="Ruiz-Duenas F.J."/>
            <person name="Chevret D."/>
            <person name="Hainaut M."/>
            <person name="Lin J."/>
            <person name="Wang M."/>
            <person name="Pangilinan J."/>
            <person name="Lipzen A."/>
            <person name="Lesage-Meessen L."/>
            <person name="Navarro D."/>
            <person name="Riley R."/>
            <person name="Grigoriev I.V."/>
            <person name="Zhou S."/>
            <person name="Raouche S."/>
            <person name="Rosso M.N."/>
        </authorList>
    </citation>
    <scope>NUCLEOTIDE SEQUENCE [LARGE SCALE GENOMIC DNA]</scope>
    <source>
        <strain evidence="1 2">BRFM 1820</strain>
    </source>
</reference>
<gene>
    <name evidence="1" type="ORF">OH76DRAFT_1456759</name>
</gene>
<proteinExistence type="predicted"/>
<protein>
    <submittedName>
        <fullName evidence="1">Uncharacterized protein</fullName>
    </submittedName>
</protein>
<keyword evidence="2" id="KW-1185">Reference proteome</keyword>